<gene>
    <name evidence="1" type="ORF">FZD47_04615</name>
</gene>
<proteinExistence type="predicted"/>
<evidence type="ECO:0000313" key="2">
    <source>
        <dbReference type="Proteomes" id="UP000323732"/>
    </source>
</evidence>
<sequence>MKSFTVEFHKEDQVEAMKVSKLNEEDFNIATEGGTRHLFELDTNVGFFIYFDAISNDGTESYLVLHYEEENEEPSACYSFELKDFYQFAALQLNDLEFSEEAGEEGEGEEEVYGPIHHLAHLMYHIIEEGQKIEE</sequence>
<evidence type="ECO:0000313" key="1">
    <source>
        <dbReference type="EMBL" id="TYS66759.1"/>
    </source>
</evidence>
<dbReference type="Proteomes" id="UP000323732">
    <property type="component" value="Unassembled WGS sequence"/>
</dbReference>
<organism evidence="1 2">
    <name type="scientific">Bacillus infantis</name>
    <dbReference type="NCBI Taxonomy" id="324767"/>
    <lineage>
        <taxon>Bacteria</taxon>
        <taxon>Bacillati</taxon>
        <taxon>Bacillota</taxon>
        <taxon>Bacilli</taxon>
        <taxon>Bacillales</taxon>
        <taxon>Bacillaceae</taxon>
        <taxon>Bacillus</taxon>
    </lineage>
</organism>
<dbReference type="EMBL" id="VTES01000001">
    <property type="protein sequence ID" value="TYS66759.1"/>
    <property type="molecule type" value="Genomic_DNA"/>
</dbReference>
<protein>
    <submittedName>
        <fullName evidence="1">Cytosolic protein</fullName>
    </submittedName>
</protein>
<comment type="caution">
    <text evidence="1">The sequence shown here is derived from an EMBL/GenBank/DDBJ whole genome shotgun (WGS) entry which is preliminary data.</text>
</comment>
<name>A0A5D4SUZ8_9BACI</name>
<accession>A0A5D4SUZ8</accession>
<dbReference type="AlphaFoldDB" id="A0A5D4SUZ8"/>
<dbReference type="RefSeq" id="WP_148949197.1">
    <property type="nucleotide sequence ID" value="NZ_VTES01000001.1"/>
</dbReference>
<reference evidence="1 2" key="1">
    <citation type="submission" date="2019-08" db="EMBL/GenBank/DDBJ databases">
        <title>Bacillus genomes from the desert of Cuatro Cienegas, Coahuila.</title>
        <authorList>
            <person name="Olmedo-Alvarez G."/>
        </authorList>
    </citation>
    <scope>NUCLEOTIDE SEQUENCE [LARGE SCALE GENOMIC DNA]</scope>
    <source>
        <strain evidence="1 2">CH37_1T</strain>
    </source>
</reference>